<name>A0A6L5E4G6_9ENTR</name>
<dbReference type="EMBL" id="WHIY01000002">
    <property type="protein sequence ID" value="MPQ50236.1"/>
    <property type="molecule type" value="Genomic_DNA"/>
</dbReference>
<dbReference type="Proteomes" id="UP000475079">
    <property type="component" value="Unassembled WGS sequence"/>
</dbReference>
<dbReference type="AlphaFoldDB" id="A0A6L5E4G6"/>
<dbReference type="RefSeq" id="WP_152401940.1">
    <property type="nucleotide sequence ID" value="NZ_WHIY01000002.1"/>
</dbReference>
<sequence length="138" mass="15465">MLINDFCACVEAWRASKAGQIALLDSAGNGWETWAQSEIWLYCITNPLFVVHREKPAYGAAHLDTRRVDFVVTGKIPFMRPTGISTVEQIFVELKCGAYATPAAIHADITKFSSFYYYSTFSRYVMSITHAGVAYYSV</sequence>
<comment type="caution">
    <text evidence="1">The sequence shown here is derived from an EMBL/GenBank/DDBJ whole genome shotgun (WGS) entry which is preliminary data.</text>
</comment>
<protein>
    <submittedName>
        <fullName evidence="1">Uncharacterized protein</fullName>
    </submittedName>
</protein>
<evidence type="ECO:0000313" key="1">
    <source>
        <dbReference type="EMBL" id="MPQ50236.1"/>
    </source>
</evidence>
<keyword evidence="2" id="KW-1185">Reference proteome</keyword>
<accession>A0A6L5E4G6</accession>
<reference evidence="1 2" key="1">
    <citation type="submission" date="2019-10" db="EMBL/GenBank/DDBJ databases">
        <title>Characterization of a new Citrobacter species.</title>
        <authorList>
            <person name="Goncalves Ribeiro T."/>
            <person name="Izdebski R."/>
            <person name="Urbanowicz P."/>
            <person name="Carmeli Y."/>
            <person name="Gniadkowski M."/>
            <person name="Peixe L."/>
        </authorList>
    </citation>
    <scope>NUCLEOTIDE SEQUENCE [LARGE SCALE GENOMIC DNA]</scope>
    <source>
        <strain evidence="1 2">NMI7905_11</strain>
    </source>
</reference>
<proteinExistence type="predicted"/>
<gene>
    <name evidence="1" type="ORF">GBB84_04825</name>
</gene>
<evidence type="ECO:0000313" key="2">
    <source>
        <dbReference type="Proteomes" id="UP000475079"/>
    </source>
</evidence>
<organism evidence="1 2">
    <name type="scientific">Citrobacter telavivensis</name>
    <dbReference type="NCBI Taxonomy" id="2653932"/>
    <lineage>
        <taxon>Bacteria</taxon>
        <taxon>Pseudomonadati</taxon>
        <taxon>Pseudomonadota</taxon>
        <taxon>Gammaproteobacteria</taxon>
        <taxon>Enterobacterales</taxon>
        <taxon>Enterobacteriaceae</taxon>
        <taxon>Citrobacter</taxon>
    </lineage>
</organism>